<dbReference type="Pfam" id="PF13715">
    <property type="entry name" value="CarbopepD_reg_2"/>
    <property type="match status" value="1"/>
</dbReference>
<keyword evidence="3" id="KW-1185">Reference proteome</keyword>
<name>A0A1M5FCX8_9FLAO</name>
<accession>A0A1M5FCX8</accession>
<feature type="chain" id="PRO_5012702754" evidence="1">
    <location>
        <begin position="21"/>
        <end position="762"/>
    </location>
</feature>
<keyword evidence="1" id="KW-0732">Signal</keyword>
<dbReference type="RefSeq" id="WP_073016106.1">
    <property type="nucleotide sequence ID" value="NZ_FQWF01000001.1"/>
</dbReference>
<dbReference type="Gene3D" id="2.60.40.1120">
    <property type="entry name" value="Carboxypeptidase-like, regulatory domain"/>
    <property type="match status" value="1"/>
</dbReference>
<feature type="signal peptide" evidence="1">
    <location>
        <begin position="1"/>
        <end position="20"/>
    </location>
</feature>
<dbReference type="OrthoDB" id="9803050at2"/>
<evidence type="ECO:0000313" key="3">
    <source>
        <dbReference type="Proteomes" id="UP000184020"/>
    </source>
</evidence>
<dbReference type="AlphaFoldDB" id="A0A1M5FCX8"/>
<dbReference type="STRING" id="229205.SAMN05444372_10173"/>
<evidence type="ECO:0000256" key="1">
    <source>
        <dbReference type="SAM" id="SignalP"/>
    </source>
</evidence>
<gene>
    <name evidence="2" type="ORF">SAMN05444372_10173</name>
</gene>
<protein>
    <submittedName>
        <fullName evidence="2">CarboxypepD_reg-like domain-containing protein</fullName>
    </submittedName>
</protein>
<sequence>MKAFILFSFLLFSIKIPAQSANTIEGFVKNNDQKAVFNADLLFISKTKSYNVTTDDNGAYKIDLPNDFYTVEVHCVGFISKNVNKYFERNTLLNFILENESSSLKEVVVLSRSKKMISVSSGNTLSFIPEKLASIPSIMGVPDIIKLLQLTPGVQNSGDANGYLYVRGSEPGHNLMLYADAPIYGMAHLLGVFPFYNADHVQEVHFDKSNSNARNGGRLSATVAVLNNKSIPTKFSVKGNLGLLASQATFAVPISPAMGFYISSRKTYIDEIIAPLIGSFDNNENSDVKDLRYTFGDSNLTFIAAFKKSSMLTIDAFTSGDVLRISDSNLALNANLKWSNTTISPNWRYQLSDRIVMTNLVYFSKYENSLNLEQATVQMRISSMIKDYGFSNAVTYSIGDTSYETGMQWSTYELQPQKIEVSNLSSNGINQQSVINRANNLAVYVNAKPSLSDKIFTELGLRINYYSSINGKTSYFRAEPRILLNYIPQEKTSFFVSYTLQNQYLNLITTSSVGIPTDFWVASSDGIPAQSSNEFSMGYNQKLKKQLDLSLSSFYRTMNNLIEYPYGVTQFNEISSFKNDVIVGNGKSYGLESMLKKDYGNFKGWLSYTLSWANRRFDKINAGEQYFAKFDRRHNLALAVTYDLNPKWNFGLTQIFSSGNRFTTPTSWYFINNNPVKEYGKYNNAQMPNYIRTDLSINYFFIKKSDKESALNFAIFNTFNIVNPIYTVLNVSIDSEKQKIEVTPERKTLYSILPSVSWRFKF</sequence>
<dbReference type="InterPro" id="IPR008969">
    <property type="entry name" value="CarboxyPept-like_regulatory"/>
</dbReference>
<dbReference type="SUPFAM" id="SSF56935">
    <property type="entry name" value="Porins"/>
    <property type="match status" value="1"/>
</dbReference>
<evidence type="ECO:0000313" key="2">
    <source>
        <dbReference type="EMBL" id="SHF89329.1"/>
    </source>
</evidence>
<reference evidence="3" key="1">
    <citation type="submission" date="2016-11" db="EMBL/GenBank/DDBJ databases">
        <authorList>
            <person name="Varghese N."/>
            <person name="Submissions S."/>
        </authorList>
    </citation>
    <scope>NUCLEOTIDE SEQUENCE [LARGE SCALE GENOMIC DNA]</scope>
    <source>
        <strain evidence="3">DSM 17659</strain>
    </source>
</reference>
<dbReference type="Proteomes" id="UP000184020">
    <property type="component" value="Unassembled WGS sequence"/>
</dbReference>
<organism evidence="2 3">
    <name type="scientific">Flavobacterium micromati</name>
    <dbReference type="NCBI Taxonomy" id="229205"/>
    <lineage>
        <taxon>Bacteria</taxon>
        <taxon>Pseudomonadati</taxon>
        <taxon>Bacteroidota</taxon>
        <taxon>Flavobacteriia</taxon>
        <taxon>Flavobacteriales</taxon>
        <taxon>Flavobacteriaceae</taxon>
        <taxon>Flavobacterium</taxon>
    </lineage>
</organism>
<proteinExistence type="predicted"/>
<dbReference type="EMBL" id="FQWF01000001">
    <property type="protein sequence ID" value="SHF89329.1"/>
    <property type="molecule type" value="Genomic_DNA"/>
</dbReference>
<dbReference type="SUPFAM" id="SSF49464">
    <property type="entry name" value="Carboxypeptidase regulatory domain-like"/>
    <property type="match status" value="1"/>
</dbReference>